<dbReference type="RefSeq" id="WP_118897591.1">
    <property type="nucleotide sequence ID" value="NZ_QOCV01000003.1"/>
</dbReference>
<dbReference type="AlphaFoldDB" id="A0A396SWP6"/>
<proteinExistence type="predicted"/>
<reference evidence="1 2" key="1">
    <citation type="submission" date="2018-07" db="EMBL/GenBank/DDBJ databases">
        <title>Genome sequences of six Lactobacillus spp. isolated from bumble bee guts.</title>
        <authorList>
            <person name="Motta E.V.S."/>
            <person name="Moran N.A."/>
        </authorList>
    </citation>
    <scope>NUCLEOTIDE SEQUENCE [LARGE SCALE GENOMIC DNA]</scope>
    <source>
        <strain evidence="1 2">OCC3</strain>
    </source>
</reference>
<evidence type="ECO:0000313" key="1">
    <source>
        <dbReference type="EMBL" id="RHW55060.1"/>
    </source>
</evidence>
<accession>A0A396SWP6</accession>
<organism evidence="1 2">
    <name type="scientific">Lactobacillus bombicola</name>
    <dbReference type="NCBI Taxonomy" id="1505723"/>
    <lineage>
        <taxon>Bacteria</taxon>
        <taxon>Bacillati</taxon>
        <taxon>Bacillota</taxon>
        <taxon>Bacilli</taxon>
        <taxon>Lactobacillales</taxon>
        <taxon>Lactobacillaceae</taxon>
        <taxon>Lactobacillus</taxon>
    </lineage>
</organism>
<dbReference type="Proteomes" id="UP000265862">
    <property type="component" value="Unassembled WGS sequence"/>
</dbReference>
<protein>
    <submittedName>
        <fullName evidence="1">Uncharacterized protein</fullName>
    </submittedName>
</protein>
<name>A0A396SWP6_9LACO</name>
<gene>
    <name evidence="1" type="ORF">DS835_01415</name>
</gene>
<dbReference type="EMBL" id="QOCV01000003">
    <property type="protein sequence ID" value="RHW55060.1"/>
    <property type="molecule type" value="Genomic_DNA"/>
</dbReference>
<evidence type="ECO:0000313" key="2">
    <source>
        <dbReference type="Proteomes" id="UP000265862"/>
    </source>
</evidence>
<sequence>MSQEKKELLEKHIRITKSDWQLIKKFQHKSLKSVSIGDVIHVAIINLEKTNKEDVIIEKLEKILMRLSATDKNVELGNELIGELCYIKDLQFVRHGVSKNLEETAMEFVDKKIKNAQERKAYRK</sequence>
<comment type="caution">
    <text evidence="1">The sequence shown here is derived from an EMBL/GenBank/DDBJ whole genome shotgun (WGS) entry which is preliminary data.</text>
</comment>